<feature type="region of interest" description="Disordered" evidence="1">
    <location>
        <begin position="98"/>
        <end position="121"/>
    </location>
</feature>
<proteinExistence type="predicted"/>
<feature type="region of interest" description="Disordered" evidence="1">
    <location>
        <begin position="1"/>
        <end position="66"/>
    </location>
</feature>
<name>A0AAV7TA12_PLEWA</name>
<dbReference type="EMBL" id="JANPWB010000007">
    <property type="protein sequence ID" value="KAJ1173270.1"/>
    <property type="molecule type" value="Genomic_DNA"/>
</dbReference>
<sequence length="148" mass="15918">MIPYRPPERAGGTESFTRCRAQTLSPSGEPGVRVERTECRQSESPKPEKSKRDVGTDNSVLSGYPGNWRAMSAASSRTSPWAAAWAKKGMQGSVRPTVSCAGYGPPRPGTGTVLYEASRRPPAYPSVPLRRALEGETGCSGDVLVFSW</sequence>
<feature type="compositionally biased region" description="Polar residues" evidence="1">
    <location>
        <begin position="14"/>
        <end position="26"/>
    </location>
</feature>
<evidence type="ECO:0000313" key="2">
    <source>
        <dbReference type="EMBL" id="KAJ1173270.1"/>
    </source>
</evidence>
<keyword evidence="3" id="KW-1185">Reference proteome</keyword>
<dbReference type="Proteomes" id="UP001066276">
    <property type="component" value="Chromosome 4_1"/>
</dbReference>
<reference evidence="2" key="1">
    <citation type="journal article" date="2022" name="bioRxiv">
        <title>Sequencing and chromosome-scale assembly of the giantPleurodeles waltlgenome.</title>
        <authorList>
            <person name="Brown T."/>
            <person name="Elewa A."/>
            <person name="Iarovenko S."/>
            <person name="Subramanian E."/>
            <person name="Araus A.J."/>
            <person name="Petzold A."/>
            <person name="Susuki M."/>
            <person name="Suzuki K.-i.T."/>
            <person name="Hayashi T."/>
            <person name="Toyoda A."/>
            <person name="Oliveira C."/>
            <person name="Osipova E."/>
            <person name="Leigh N.D."/>
            <person name="Simon A."/>
            <person name="Yun M.H."/>
        </authorList>
    </citation>
    <scope>NUCLEOTIDE SEQUENCE</scope>
    <source>
        <strain evidence="2">20211129_DDA</strain>
        <tissue evidence="2">Liver</tissue>
    </source>
</reference>
<comment type="caution">
    <text evidence="2">The sequence shown here is derived from an EMBL/GenBank/DDBJ whole genome shotgun (WGS) entry which is preliminary data.</text>
</comment>
<protein>
    <submittedName>
        <fullName evidence="2">Uncharacterized protein</fullName>
    </submittedName>
</protein>
<feature type="compositionally biased region" description="Basic and acidic residues" evidence="1">
    <location>
        <begin position="32"/>
        <end position="55"/>
    </location>
</feature>
<gene>
    <name evidence="2" type="ORF">NDU88_005107</name>
</gene>
<dbReference type="AlphaFoldDB" id="A0AAV7TA12"/>
<evidence type="ECO:0000313" key="3">
    <source>
        <dbReference type="Proteomes" id="UP001066276"/>
    </source>
</evidence>
<accession>A0AAV7TA12</accession>
<evidence type="ECO:0000256" key="1">
    <source>
        <dbReference type="SAM" id="MobiDB-lite"/>
    </source>
</evidence>
<organism evidence="2 3">
    <name type="scientific">Pleurodeles waltl</name>
    <name type="common">Iberian ribbed newt</name>
    <dbReference type="NCBI Taxonomy" id="8319"/>
    <lineage>
        <taxon>Eukaryota</taxon>
        <taxon>Metazoa</taxon>
        <taxon>Chordata</taxon>
        <taxon>Craniata</taxon>
        <taxon>Vertebrata</taxon>
        <taxon>Euteleostomi</taxon>
        <taxon>Amphibia</taxon>
        <taxon>Batrachia</taxon>
        <taxon>Caudata</taxon>
        <taxon>Salamandroidea</taxon>
        <taxon>Salamandridae</taxon>
        <taxon>Pleurodelinae</taxon>
        <taxon>Pleurodeles</taxon>
    </lineage>
</organism>